<feature type="domain" description="Protein FecR C-terminal" evidence="3">
    <location>
        <begin position="251"/>
        <end position="317"/>
    </location>
</feature>
<dbReference type="Pfam" id="PF16344">
    <property type="entry name" value="FecR_C"/>
    <property type="match status" value="1"/>
</dbReference>
<dbReference type="InterPro" id="IPR032508">
    <property type="entry name" value="FecR_C"/>
</dbReference>
<dbReference type="AlphaFoldDB" id="A0A1G7ZBX6"/>
<dbReference type="Gene3D" id="2.60.120.1440">
    <property type="match status" value="1"/>
</dbReference>
<dbReference type="Gene3D" id="3.55.50.30">
    <property type="match status" value="1"/>
</dbReference>
<name>A0A1G7ZBX6_9FLAO</name>
<sequence>MLNVSQKEKKCVRYLANEMSKAERSVFEIELSLDDDLLAVFENFQTIWMSYPNSEVPIRTISFEEIITEYNKPEKSKPVKVSIKKKSVFSMALLLVFCLVFYFIGMTPSGYTNHKIALKGQRLTFKLPDSSTVILNSGSEIKYSSDFSTQRAIWLHGEAFFKVTKNSNSPFIVHTNGFDVKVLGTEFNVNSNTINQTVSLAKGKVNVLLKESKDEINLLPNEELVWNSKTKLVIKRNFDVNKVSAWKDNILILDDEKFEDALPKINQFYGVNFIIKDAATANQHIKGAFKNQTIDEFITSLEFISEVSITKTIQNNIEISKYHEN</sequence>
<reference evidence="5" key="1">
    <citation type="submission" date="2016-10" db="EMBL/GenBank/DDBJ databases">
        <authorList>
            <person name="Varghese N."/>
            <person name="Submissions S."/>
        </authorList>
    </citation>
    <scope>NUCLEOTIDE SEQUENCE [LARGE SCALE GENOMIC DNA]</scope>
    <source>
        <strain evidence="5">CGMCC 1.2747</strain>
    </source>
</reference>
<dbReference type="GO" id="GO:0016989">
    <property type="term" value="F:sigma factor antagonist activity"/>
    <property type="evidence" value="ECO:0007669"/>
    <property type="project" value="TreeGrafter"/>
</dbReference>
<evidence type="ECO:0000313" key="4">
    <source>
        <dbReference type="EMBL" id="SDH06125.1"/>
    </source>
</evidence>
<organism evidence="4 5">
    <name type="scientific">Flavobacterium omnivorum</name>
    <dbReference type="NCBI Taxonomy" id="178355"/>
    <lineage>
        <taxon>Bacteria</taxon>
        <taxon>Pseudomonadati</taxon>
        <taxon>Bacteroidota</taxon>
        <taxon>Flavobacteriia</taxon>
        <taxon>Flavobacteriales</taxon>
        <taxon>Flavobacteriaceae</taxon>
        <taxon>Flavobacterium</taxon>
    </lineage>
</organism>
<feature type="domain" description="FecR protein" evidence="2">
    <location>
        <begin position="119"/>
        <end position="206"/>
    </location>
</feature>
<keyword evidence="1" id="KW-0472">Membrane</keyword>
<evidence type="ECO:0000313" key="5">
    <source>
        <dbReference type="Proteomes" id="UP000199274"/>
    </source>
</evidence>
<dbReference type="EMBL" id="FNDB01000004">
    <property type="protein sequence ID" value="SDH06125.1"/>
    <property type="molecule type" value="Genomic_DNA"/>
</dbReference>
<evidence type="ECO:0000259" key="2">
    <source>
        <dbReference type="Pfam" id="PF04773"/>
    </source>
</evidence>
<evidence type="ECO:0000256" key="1">
    <source>
        <dbReference type="SAM" id="Phobius"/>
    </source>
</evidence>
<evidence type="ECO:0000259" key="3">
    <source>
        <dbReference type="Pfam" id="PF16344"/>
    </source>
</evidence>
<dbReference type="Pfam" id="PF04773">
    <property type="entry name" value="FecR"/>
    <property type="match status" value="1"/>
</dbReference>
<dbReference type="InterPro" id="IPR006860">
    <property type="entry name" value="FecR"/>
</dbReference>
<proteinExistence type="predicted"/>
<dbReference type="PANTHER" id="PTHR30273">
    <property type="entry name" value="PERIPLASMIC SIGNAL SENSOR AND SIGMA FACTOR ACTIVATOR FECR-RELATED"/>
    <property type="match status" value="1"/>
</dbReference>
<accession>A0A1G7ZBX6</accession>
<dbReference type="OrthoDB" id="1097132at2"/>
<dbReference type="Proteomes" id="UP000199274">
    <property type="component" value="Unassembled WGS sequence"/>
</dbReference>
<dbReference type="STRING" id="178355.SAMN04488062_1048"/>
<keyword evidence="1" id="KW-0812">Transmembrane</keyword>
<protein>
    <submittedName>
        <fullName evidence="4">FecR family protein</fullName>
    </submittedName>
</protein>
<gene>
    <name evidence="4" type="ORF">SAMN04488062_1048</name>
</gene>
<dbReference type="PANTHER" id="PTHR30273:SF2">
    <property type="entry name" value="PROTEIN FECR"/>
    <property type="match status" value="1"/>
</dbReference>
<keyword evidence="5" id="KW-1185">Reference proteome</keyword>
<feature type="transmembrane region" description="Helical" evidence="1">
    <location>
        <begin position="87"/>
        <end position="105"/>
    </location>
</feature>
<keyword evidence="1" id="KW-1133">Transmembrane helix</keyword>
<dbReference type="InterPro" id="IPR012373">
    <property type="entry name" value="Ferrdict_sens_TM"/>
</dbReference>
<dbReference type="PIRSF" id="PIRSF018266">
    <property type="entry name" value="FecR"/>
    <property type="match status" value="1"/>
</dbReference>
<dbReference type="RefSeq" id="WP_091256099.1">
    <property type="nucleotide sequence ID" value="NZ_FNDB01000004.1"/>
</dbReference>